<dbReference type="AlphaFoldDB" id="E0RYB6"/>
<evidence type="ECO:0000313" key="5">
    <source>
        <dbReference type="EMBL" id="ADL35374.1"/>
    </source>
</evidence>
<organism evidence="5 6">
    <name type="scientific">Butyrivibrio proteoclasticus (strain ATCC 51982 / DSM 14932 / B316)</name>
    <name type="common">Clostridium proteoclasticum</name>
    <dbReference type="NCBI Taxonomy" id="515622"/>
    <lineage>
        <taxon>Bacteria</taxon>
        <taxon>Bacillati</taxon>
        <taxon>Bacillota</taxon>
        <taxon>Clostridia</taxon>
        <taxon>Lachnospirales</taxon>
        <taxon>Lachnospiraceae</taxon>
        <taxon>Butyrivibrio</taxon>
    </lineage>
</organism>
<name>E0RYB6_BUTPB</name>
<protein>
    <submittedName>
        <fullName evidence="5">Nitroreductase family protein</fullName>
    </submittedName>
</protein>
<evidence type="ECO:0000256" key="1">
    <source>
        <dbReference type="ARBA" id="ARBA00022630"/>
    </source>
</evidence>
<dbReference type="KEGG" id="bpb:bpr_I2641"/>
<reference evidence="5 6" key="1">
    <citation type="journal article" date="2010" name="PLoS ONE">
        <title>The glycobiome of the rumen bacterium Butyrivibrio proteoclasticus B316(T) highlights adaptation to a polysaccharide-rich environment.</title>
        <authorList>
            <person name="Kelly W.J."/>
            <person name="Leahy S.C."/>
            <person name="Altermann E."/>
            <person name="Yeoman C.J."/>
            <person name="Dunne J.C."/>
            <person name="Kong Z."/>
            <person name="Pacheco D.M."/>
            <person name="Li D."/>
            <person name="Noel S.J."/>
            <person name="Moon C.D."/>
            <person name="Cookson A.L."/>
            <person name="Attwood G.T."/>
        </authorList>
    </citation>
    <scope>NUCLEOTIDE SEQUENCE [LARGE SCALE GENOMIC DNA]</scope>
    <source>
        <strain evidence="6">ATCC 51982 / DSM 14932 / B316</strain>
    </source>
</reference>
<dbReference type="SUPFAM" id="SSF55469">
    <property type="entry name" value="FMN-dependent nitroreductase-like"/>
    <property type="match status" value="2"/>
</dbReference>
<dbReference type="HOGENOM" id="CLU_070562_1_0_9"/>
<dbReference type="Gene3D" id="3.40.109.10">
    <property type="entry name" value="NADH Oxidase"/>
    <property type="match status" value="1"/>
</dbReference>
<dbReference type="PANTHER" id="PTHR23026">
    <property type="entry name" value="NADPH NITROREDUCTASE"/>
    <property type="match status" value="1"/>
</dbReference>
<feature type="domain" description="Putative nitroreductase TM1586" evidence="4">
    <location>
        <begin position="6"/>
        <end position="241"/>
    </location>
</feature>
<dbReference type="GO" id="GO:0016491">
    <property type="term" value="F:oxidoreductase activity"/>
    <property type="evidence" value="ECO:0007669"/>
    <property type="project" value="UniProtKB-KW"/>
</dbReference>
<evidence type="ECO:0000256" key="3">
    <source>
        <dbReference type="ARBA" id="ARBA00023002"/>
    </source>
</evidence>
<keyword evidence="2" id="KW-0288">FMN</keyword>
<dbReference type="Proteomes" id="UP000001299">
    <property type="component" value="Chromosome 1"/>
</dbReference>
<dbReference type="Gene3D" id="3.40.109.30">
    <property type="entry name" value="putative nitroreductase (tm1586), domain 2"/>
    <property type="match status" value="1"/>
</dbReference>
<dbReference type="InterPro" id="IPR050627">
    <property type="entry name" value="Nitroreductase/BluB"/>
</dbReference>
<dbReference type="Pfam" id="PF14512">
    <property type="entry name" value="TM1586_NiRdase"/>
    <property type="match status" value="1"/>
</dbReference>
<evidence type="ECO:0000256" key="2">
    <source>
        <dbReference type="ARBA" id="ARBA00022643"/>
    </source>
</evidence>
<evidence type="ECO:0000313" key="6">
    <source>
        <dbReference type="Proteomes" id="UP000001299"/>
    </source>
</evidence>
<dbReference type="InterPro" id="IPR029478">
    <property type="entry name" value="TM1586_NiRdase"/>
</dbReference>
<accession>E0RYB6</accession>
<evidence type="ECO:0000259" key="4">
    <source>
        <dbReference type="Pfam" id="PF14512"/>
    </source>
</evidence>
<keyword evidence="3" id="KW-0560">Oxidoreductase</keyword>
<dbReference type="RefSeq" id="WP_013282027.1">
    <property type="nucleotide sequence ID" value="NC_014387.1"/>
</dbReference>
<dbReference type="CDD" id="cd02062">
    <property type="entry name" value="Nitro_FMN_reductase"/>
    <property type="match status" value="1"/>
</dbReference>
<dbReference type="PANTHER" id="PTHR23026:SF90">
    <property type="entry name" value="IODOTYROSINE DEIODINASE 1"/>
    <property type="match status" value="1"/>
</dbReference>
<dbReference type="EMBL" id="CP001810">
    <property type="protein sequence ID" value="ADL35374.1"/>
    <property type="molecule type" value="Genomic_DNA"/>
</dbReference>
<dbReference type="InterPro" id="IPR000415">
    <property type="entry name" value="Nitroreductase-like"/>
</dbReference>
<keyword evidence="6" id="KW-1185">Reference proteome</keyword>
<dbReference type="eggNOG" id="COG0778">
    <property type="taxonomic scope" value="Bacteria"/>
</dbReference>
<dbReference type="STRING" id="515622.bpr_I2641"/>
<gene>
    <name evidence="5" type="ordered locus">bpr_I2641</name>
</gene>
<proteinExistence type="predicted"/>
<keyword evidence="1" id="KW-0285">Flavoprotein</keyword>
<sequence>MSKFFDLVKTRRSVRTFDDHKLDREVIDELKSFSENITNPYGIPVRFAFLDAEEFKLSSPVLAGEKLYVSALTKRGEHAAEAYGYAFQALLMHAHEMGLGTVWIGGTMPREKFEKASGLAANEIMPCVSPLGKTASKMGVKETLMRKGVKADTRLDFETLFFANDFKTPLTKGNAMESGLFDALESIRLAPSAVNKQPWRVVVDLKNKTAHFYVKHDKGYITPDYDLQLIDLGIAFYNFEQELLAEGRKPEFEIRDPGIATPDQTDYVATYRW</sequence>